<dbReference type="InterPro" id="IPR051534">
    <property type="entry name" value="CBASS_pafABC_assoc_protein"/>
</dbReference>
<dbReference type="PROSITE" id="PS52050">
    <property type="entry name" value="WYL"/>
    <property type="match status" value="1"/>
</dbReference>
<dbReference type="PROSITE" id="PS51000">
    <property type="entry name" value="HTH_DEOR_2"/>
    <property type="match status" value="1"/>
</dbReference>
<keyword evidence="5" id="KW-1185">Reference proteome</keyword>
<evidence type="ECO:0000256" key="1">
    <source>
        <dbReference type="ARBA" id="ARBA00023015"/>
    </source>
</evidence>
<dbReference type="InterPro" id="IPR001034">
    <property type="entry name" value="DeoR_HTH"/>
</dbReference>
<evidence type="ECO:0000313" key="5">
    <source>
        <dbReference type="Proteomes" id="UP000199103"/>
    </source>
</evidence>
<evidence type="ECO:0000256" key="2">
    <source>
        <dbReference type="ARBA" id="ARBA00023163"/>
    </source>
</evidence>
<accession>A0A1H1ZHR8</accession>
<dbReference type="SUPFAM" id="SSF46785">
    <property type="entry name" value="Winged helix' DNA-binding domain"/>
    <property type="match status" value="1"/>
</dbReference>
<evidence type="ECO:0000259" key="3">
    <source>
        <dbReference type="PROSITE" id="PS51000"/>
    </source>
</evidence>
<keyword evidence="2" id="KW-0804">Transcription</keyword>
<dbReference type="Pfam" id="PF13280">
    <property type="entry name" value="WYL"/>
    <property type="match status" value="1"/>
</dbReference>
<dbReference type="Pfam" id="PF25583">
    <property type="entry name" value="WCX"/>
    <property type="match status" value="1"/>
</dbReference>
<organism evidence="4 5">
    <name type="scientific">Microlunatus soli</name>
    <dbReference type="NCBI Taxonomy" id="630515"/>
    <lineage>
        <taxon>Bacteria</taxon>
        <taxon>Bacillati</taxon>
        <taxon>Actinomycetota</taxon>
        <taxon>Actinomycetes</taxon>
        <taxon>Propionibacteriales</taxon>
        <taxon>Propionibacteriaceae</taxon>
        <taxon>Microlunatus</taxon>
    </lineage>
</organism>
<dbReference type="InterPro" id="IPR036390">
    <property type="entry name" value="WH_DNA-bd_sf"/>
</dbReference>
<dbReference type="GO" id="GO:0003700">
    <property type="term" value="F:DNA-binding transcription factor activity"/>
    <property type="evidence" value="ECO:0007669"/>
    <property type="project" value="InterPro"/>
</dbReference>
<dbReference type="Gene3D" id="1.10.10.10">
    <property type="entry name" value="Winged helix-like DNA-binding domain superfamily/Winged helix DNA-binding domain"/>
    <property type="match status" value="1"/>
</dbReference>
<dbReference type="AlphaFoldDB" id="A0A1H1ZHR8"/>
<feature type="domain" description="HTH deoR-type" evidence="3">
    <location>
        <begin position="1"/>
        <end position="64"/>
    </location>
</feature>
<dbReference type="Proteomes" id="UP000199103">
    <property type="component" value="Chromosome I"/>
</dbReference>
<dbReference type="GO" id="GO:0003677">
    <property type="term" value="F:DNA binding"/>
    <property type="evidence" value="ECO:0007669"/>
    <property type="project" value="UniProtKB-KW"/>
</dbReference>
<keyword evidence="4" id="KW-0238">DNA-binding</keyword>
<dbReference type="InterPro" id="IPR057727">
    <property type="entry name" value="WCX_dom"/>
</dbReference>
<name>A0A1H1ZHR8_9ACTN</name>
<evidence type="ECO:0000313" key="4">
    <source>
        <dbReference type="EMBL" id="SDT33345.1"/>
    </source>
</evidence>
<keyword evidence="1" id="KW-0805">Transcription regulation</keyword>
<dbReference type="PIRSF" id="PIRSF016838">
    <property type="entry name" value="PafC"/>
    <property type="match status" value="1"/>
</dbReference>
<reference evidence="4 5" key="1">
    <citation type="submission" date="2016-10" db="EMBL/GenBank/DDBJ databases">
        <authorList>
            <person name="de Groot N.N."/>
        </authorList>
    </citation>
    <scope>NUCLEOTIDE SEQUENCE [LARGE SCALE GENOMIC DNA]</scope>
    <source>
        <strain evidence="4 5">DSM 21800</strain>
    </source>
</reference>
<sequence>MRMITALLLMQSRGRITAAELAVELEVSVATARRDLEALSTAGVPVYPQPGRGGGWSLVGGARTDLSGLTAAEAHELFLLLGPGSADSELARSAVRKLLRALPGTFQADAEAAAAAVRTDAASWGDLDRERPALVGPLQQAIIDRHKIIIDYRSRTGSPGPRTVAPLGMIDKDGRWYLIATPDDAGGSRTYRVDRIADLTETEEIFQRPQGFDLVANWREVVDRIESERGRVSATVLVDRSRLSAIRSHFGRYFRVVDDRLRAPADHDHGPERVTVTVAAQSVRAVAEQLAGWTAVSEVIGPAPVRHELAAIGEELAARYG</sequence>
<gene>
    <name evidence="4" type="ORF">SAMN04489812_5237</name>
</gene>
<protein>
    <submittedName>
        <fullName evidence="4">Predicted DNA-binding transcriptional regulator YafY, contains an HTH and WYL domains</fullName>
    </submittedName>
</protein>
<dbReference type="Pfam" id="PF08279">
    <property type="entry name" value="HTH_11"/>
    <property type="match status" value="1"/>
</dbReference>
<dbReference type="InterPro" id="IPR026881">
    <property type="entry name" value="WYL_dom"/>
</dbReference>
<dbReference type="InterPro" id="IPR036388">
    <property type="entry name" value="WH-like_DNA-bd_sf"/>
</dbReference>
<dbReference type="PANTHER" id="PTHR34580:SF1">
    <property type="entry name" value="PROTEIN PAFC"/>
    <property type="match status" value="1"/>
</dbReference>
<dbReference type="PANTHER" id="PTHR34580">
    <property type="match status" value="1"/>
</dbReference>
<dbReference type="InterPro" id="IPR028349">
    <property type="entry name" value="PafC-like"/>
</dbReference>
<dbReference type="InterPro" id="IPR013196">
    <property type="entry name" value="HTH_11"/>
</dbReference>
<dbReference type="STRING" id="630515.SAMN04489812_5237"/>
<dbReference type="EMBL" id="LT629772">
    <property type="protein sequence ID" value="SDT33345.1"/>
    <property type="molecule type" value="Genomic_DNA"/>
</dbReference>
<proteinExistence type="predicted"/>